<organism evidence="1">
    <name type="scientific">marine sediment metagenome</name>
    <dbReference type="NCBI Taxonomy" id="412755"/>
    <lineage>
        <taxon>unclassified sequences</taxon>
        <taxon>metagenomes</taxon>
        <taxon>ecological metagenomes</taxon>
    </lineage>
</organism>
<dbReference type="EMBL" id="LAZR01004605">
    <property type="protein sequence ID" value="KKN07118.1"/>
    <property type="molecule type" value="Genomic_DNA"/>
</dbReference>
<name>A0A0F9QP85_9ZZZZ</name>
<dbReference type="AlphaFoldDB" id="A0A0F9QP85"/>
<reference evidence="1" key="1">
    <citation type="journal article" date="2015" name="Nature">
        <title>Complex archaea that bridge the gap between prokaryotes and eukaryotes.</title>
        <authorList>
            <person name="Spang A."/>
            <person name="Saw J.H."/>
            <person name="Jorgensen S.L."/>
            <person name="Zaremba-Niedzwiedzka K."/>
            <person name="Martijn J."/>
            <person name="Lind A.E."/>
            <person name="van Eijk R."/>
            <person name="Schleper C."/>
            <person name="Guy L."/>
            <person name="Ettema T.J."/>
        </authorList>
    </citation>
    <scope>NUCLEOTIDE SEQUENCE</scope>
</reference>
<evidence type="ECO:0000313" key="1">
    <source>
        <dbReference type="EMBL" id="KKN07118.1"/>
    </source>
</evidence>
<protein>
    <submittedName>
        <fullName evidence="1">Uncharacterized protein</fullName>
    </submittedName>
</protein>
<gene>
    <name evidence="1" type="ORF">LCGC14_1070500</name>
</gene>
<comment type="caution">
    <text evidence="1">The sequence shown here is derived from an EMBL/GenBank/DDBJ whole genome shotgun (WGS) entry which is preliminary data.</text>
</comment>
<accession>A0A0F9QP85</accession>
<proteinExistence type="predicted"/>
<sequence>MKATKKEVVEAIEAIYNGAAPDYEIHLGVESDGDMVVVFKMDKFDSEFSIVAGREVLKLARKYDEEYISLPLGHYLYRQYMQSGFVEAEEVEDQPVPWYEEEWEARQPDSSVIRVNILSRRQEGVVLLATAWEFPMAERIMGMQKLVKAVREHVANFADESPGHPAMIEALKEMGAEE</sequence>